<dbReference type="EMBL" id="AAKNLY010000018">
    <property type="protein sequence ID" value="ECT6611484.1"/>
    <property type="molecule type" value="Genomic_DNA"/>
</dbReference>
<dbReference type="AlphaFoldDB" id="A0A0R9MHS0"/>
<name>A0A0R9MHS0_SALNE</name>
<dbReference type="EMBL" id="AAKYIK010000023">
    <property type="protein sequence ID" value="ECX2893066.1"/>
    <property type="molecule type" value="Genomic_DNA"/>
</dbReference>
<evidence type="ECO:0000313" key="14">
    <source>
        <dbReference type="EMBL" id="EDH0272756.1"/>
    </source>
</evidence>
<evidence type="ECO:0000313" key="21">
    <source>
        <dbReference type="EMBL" id="EDI5568015.1"/>
    </source>
</evidence>
<evidence type="ECO:0000313" key="8">
    <source>
        <dbReference type="EMBL" id="ECX1397832.1"/>
    </source>
</evidence>
<dbReference type="EMBL" id="AAMKGD010000036">
    <property type="protein sequence ID" value="EDI2399911.1"/>
    <property type="molecule type" value="Genomic_DNA"/>
</dbReference>
<evidence type="ECO:0000313" key="9">
    <source>
        <dbReference type="EMBL" id="ECX2893066.1"/>
    </source>
</evidence>
<dbReference type="EMBL" id="AAKRGO010000016">
    <property type="protein sequence ID" value="ECU8570387.1"/>
    <property type="molecule type" value="Genomic_DNA"/>
</dbReference>
<dbReference type="EMBL" id="AAGHPM010000060">
    <property type="protein sequence ID" value="EBO1561401.1"/>
    <property type="molecule type" value="Genomic_DNA"/>
</dbReference>
<evidence type="ECO:0000313" key="16">
    <source>
        <dbReference type="EMBL" id="EDH4943750.1"/>
    </source>
</evidence>
<evidence type="ECO:0000313" key="17">
    <source>
        <dbReference type="EMBL" id="EDH5333765.1"/>
    </source>
</evidence>
<evidence type="ECO:0000313" key="7">
    <source>
        <dbReference type="EMBL" id="ECV7499241.1"/>
    </source>
</evidence>
<evidence type="ECO:0000313" key="2">
    <source>
        <dbReference type="EMBL" id="EBO8654126.1"/>
    </source>
</evidence>
<dbReference type="EMBL" id="DAARWE010000038">
    <property type="protein sequence ID" value="HAE4196167.1"/>
    <property type="molecule type" value="Genomic_DNA"/>
</dbReference>
<evidence type="ECO:0000313" key="25">
    <source>
        <dbReference type="Proteomes" id="UP000187320"/>
    </source>
</evidence>
<dbReference type="EMBL" id="MODC01000027">
    <property type="protein sequence ID" value="OMB05711.1"/>
    <property type="molecule type" value="Genomic_DNA"/>
</dbReference>
<reference evidence="23" key="5">
    <citation type="submission" date="2018-07" db="EMBL/GenBank/DDBJ databases">
        <authorList>
            <consortium name="NCBI Pathogen Detection Project"/>
        </authorList>
    </citation>
    <scope>NUCLEOTIDE SEQUENCE</scope>
    <source>
        <strain evidence="23">NCTR-SF87</strain>
    </source>
</reference>
<dbReference type="EMBL" id="AAIWMW010000020">
    <property type="protein sequence ID" value="ECI8476394.1"/>
    <property type="molecule type" value="Genomic_DNA"/>
</dbReference>
<evidence type="ECO:0000313" key="23">
    <source>
        <dbReference type="EMBL" id="HAE4196167.1"/>
    </source>
</evidence>
<reference evidence="10" key="4">
    <citation type="submission" date="2018-07" db="EMBL/GenBank/DDBJ databases">
        <authorList>
            <consortium name="Veterinary Laboratory Investigation and Response Network"/>
        </authorList>
    </citation>
    <scope>NUCLEOTIDE SEQUENCE</scope>
    <source>
        <strain evidence="10">V-CLASP-D-22</strain>
    </source>
</reference>
<evidence type="ECO:0000313" key="10">
    <source>
        <dbReference type="EMBL" id="EDB9186117.1"/>
    </source>
</evidence>
<reference evidence="23" key="2">
    <citation type="journal article" date="2018" name="Genome Biol.">
        <title>SKESA: strategic k-mer extension for scrupulous assemblies.</title>
        <authorList>
            <person name="Souvorov A."/>
            <person name="Agarwala R."/>
            <person name="Lipman D.J."/>
        </authorList>
    </citation>
    <scope>NUCLEOTIDE SEQUENCE</scope>
    <source>
        <strain evidence="23">NCTR-SF87</strain>
    </source>
</reference>
<evidence type="ECO:0000313" key="15">
    <source>
        <dbReference type="EMBL" id="EDH4911767.1"/>
    </source>
</evidence>
<dbReference type="PATRIC" id="fig|108619.18.peg.3495"/>
<dbReference type="EMBL" id="AAMINJ010000032">
    <property type="protein sequence ID" value="EDH7082472.1"/>
    <property type="molecule type" value="Genomic_DNA"/>
</dbReference>
<evidence type="ECO:0000313" key="12">
    <source>
        <dbReference type="EMBL" id="EDF6616172.1"/>
    </source>
</evidence>
<gene>
    <name evidence="5" type="ORF">A7H71_23340</name>
    <name evidence="9" type="ORF">AL131_23510</name>
    <name evidence="8" type="ORF">APX59_23410</name>
    <name evidence="12" type="ORF">B1B77_23270</name>
    <name evidence="6" type="ORF">B7S91_24545</name>
    <name evidence="10" type="ORF">BEU65_24050</name>
    <name evidence="24" type="ORF">BLX71_07610</name>
    <name evidence="20" type="ORF">BMG87_21355</name>
    <name evidence="13" type="ORF">BV441_23810</name>
    <name evidence="11" type="ORF">BZ025_23205</name>
    <name evidence="14" type="ORF">CA685_24300</name>
    <name evidence="16" type="ORF">CBK62_24020</name>
    <name evidence="15" type="ORF">CBY76_23150</name>
    <name evidence="17" type="ORF">CBY80_23350</name>
    <name evidence="18" type="ORF">CBZ46_23455</name>
    <name evidence="19" type="ORF">CC691_23550</name>
    <name evidence="21" type="ORF">CE640_22895</name>
    <name evidence="22" type="ORF">CE646_22900</name>
    <name evidence="1" type="ORF">D8I59_23455</name>
    <name evidence="3" type="ORF">DOA78_24160</name>
    <name evidence="2" type="ORF">EYJ87_23765</name>
    <name evidence="4" type="ORF">FGK44_24420</name>
    <name evidence="23" type="ORF">GNC67_004767</name>
    <name evidence="7" type="ORF">ZV99_22855</name>
</gene>
<protein>
    <submittedName>
        <fullName evidence="24">Uncharacterized protein</fullName>
    </submittedName>
</protein>
<evidence type="ECO:0000313" key="19">
    <source>
        <dbReference type="EMBL" id="EDI0089371.1"/>
    </source>
</evidence>
<evidence type="ECO:0000313" key="18">
    <source>
        <dbReference type="EMBL" id="EDH7082472.1"/>
    </source>
</evidence>
<reference evidence="3" key="3">
    <citation type="submission" date="2018-06" db="EMBL/GenBank/DDBJ databases">
        <authorList>
            <person name="Ashton P.M."/>
            <person name="Dallman T."/>
            <person name="Nair S."/>
            <person name="De Pinna E."/>
            <person name="Peters T."/>
            <person name="Grant K."/>
        </authorList>
    </citation>
    <scope>NUCLEOTIDE SEQUENCE</scope>
    <source>
        <strain evidence="3">182859</strain>
        <strain evidence="19">365387</strain>
        <strain evidence="7">41958</strain>
    </source>
</reference>
<organism evidence="24 25">
    <name type="scientific">Salmonella newport</name>
    <dbReference type="NCBI Taxonomy" id="108619"/>
    <lineage>
        <taxon>Bacteria</taxon>
        <taxon>Pseudomonadati</taxon>
        <taxon>Pseudomonadota</taxon>
        <taxon>Gammaproteobacteria</taxon>
        <taxon>Enterobacterales</taxon>
        <taxon>Enterobacteriaceae</taxon>
        <taxon>Salmonella</taxon>
    </lineage>
</organism>
<dbReference type="EMBL" id="AAMBNR010000019">
    <property type="protein sequence ID" value="EDF6616172.1"/>
    <property type="molecule type" value="Genomic_DNA"/>
</dbReference>
<evidence type="ECO:0000313" key="1">
    <source>
        <dbReference type="EMBL" id="EBO1561401.1"/>
    </source>
</evidence>
<evidence type="ECO:0000313" key="5">
    <source>
        <dbReference type="EMBL" id="ECT6611484.1"/>
    </source>
</evidence>
<dbReference type="EMBL" id="AAMLIV010000015">
    <property type="protein sequence ID" value="EDI5568015.1"/>
    <property type="molecule type" value="Genomic_DNA"/>
</dbReference>
<dbReference type="EMBL" id="AAMHYL010000029">
    <property type="protein sequence ID" value="EDH5333765.1"/>
    <property type="molecule type" value="Genomic_DNA"/>
</dbReference>
<evidence type="ECO:0000313" key="22">
    <source>
        <dbReference type="EMBL" id="EDI5645069.1"/>
    </source>
</evidence>
<reference evidence="5" key="7">
    <citation type="submission" date="2018-07" db="EMBL/GenBank/DDBJ databases">
        <authorList>
            <consortium name="NARMS: The National Antimicrobial Resistance Monitoring System"/>
        </authorList>
    </citation>
    <scope>NUCLEOTIDE SEQUENCE</scope>
    <source>
        <strain evidence="5">FSIS1606404</strain>
    </source>
</reference>
<dbReference type="EMBL" id="AAMHUT010000016">
    <property type="protein sequence ID" value="EDH4943750.1"/>
    <property type="molecule type" value="Genomic_DNA"/>
</dbReference>
<sequence>MDKEQYNTLFRFAHGGVTKESAIGLFVTILLDKDLLKSNHDVKDFVESVFSIALLPYVVRSRTLICAKICRFLVSRERKEINNYGVMARSYFENIFSKEEDLQGHKKRNTALSNMDLWVSRMLKKGDK</sequence>
<dbReference type="EMBL" id="AAMLJC010000014">
    <property type="protein sequence ID" value="EDI5645069.1"/>
    <property type="molecule type" value="Genomic_DNA"/>
</dbReference>
<dbReference type="Proteomes" id="UP000839730">
    <property type="component" value="Unassembled WGS sequence"/>
</dbReference>
<dbReference type="EMBL" id="AAMAOE010000027">
    <property type="protein sequence ID" value="EDF3617506.1"/>
    <property type="molecule type" value="Genomic_DNA"/>
</dbReference>
<dbReference type="EMBL" id="AAMHVI010000032">
    <property type="protein sequence ID" value="EDH4911767.1"/>
    <property type="molecule type" value="Genomic_DNA"/>
</dbReference>
<reference evidence="24 25" key="1">
    <citation type="submission" date="2016-10" db="EMBL/GenBank/DDBJ databases">
        <title>Geospatial study of bovine Salmonella enterica.</title>
        <authorList>
            <person name="Liao J."/>
        </authorList>
    </citation>
    <scope>NUCLEOTIDE SEQUENCE [LARGE SCALE GENOMIC DNA]</scope>
    <source>
        <strain evidence="24 25">R8_4821_R1</strain>
    </source>
</reference>
<dbReference type="Proteomes" id="UP000187320">
    <property type="component" value="Unassembled WGS sequence"/>
</dbReference>
<dbReference type="EMBL" id="AALPAA010000031">
    <property type="protein sequence ID" value="EDB9186117.1"/>
    <property type="molecule type" value="Genomic_DNA"/>
</dbReference>
<evidence type="ECO:0000313" key="24">
    <source>
        <dbReference type="EMBL" id="OMB05711.1"/>
    </source>
</evidence>
<proteinExistence type="predicted"/>
<evidence type="ECO:0000313" key="3">
    <source>
        <dbReference type="EMBL" id="EBR8186712.1"/>
    </source>
</evidence>
<evidence type="ECO:0000313" key="4">
    <source>
        <dbReference type="EMBL" id="ECI8476394.1"/>
    </source>
</evidence>
<dbReference type="EMBL" id="AAMJNM010000040">
    <property type="protein sequence ID" value="EDI0089371.1"/>
    <property type="molecule type" value="Genomic_DNA"/>
</dbReference>
<reference evidence="4" key="8">
    <citation type="submission" date="2019-07" db="EMBL/GenBank/DDBJ databases">
        <authorList>
            <consortium name="GenomeTrakr network: Whole genome sequencing for foodborne pathogen traceback"/>
        </authorList>
    </citation>
    <scope>NUCLEOTIDE SEQUENCE</scope>
    <source>
        <strain evidence="1">FSIS11814480</strain>
        <strain evidence="2">FSIS11917615</strain>
        <strain evidence="4">FSIS31901987</strain>
    </source>
</reference>
<comment type="caution">
    <text evidence="24">The sequence shown here is derived from an EMBL/GenBank/DDBJ whole genome shotgun (WGS) entry which is preliminary data.</text>
</comment>
<accession>A0A0R9MHS0</accession>
<dbReference type="EMBL" id="AAGTMW010000041">
    <property type="protein sequence ID" value="EBR8186712.1"/>
    <property type="molecule type" value="Genomic_DNA"/>
</dbReference>
<dbReference type="EMBL" id="AAKUEC010000071">
    <property type="protein sequence ID" value="ECV7499241.1"/>
    <property type="molecule type" value="Genomic_DNA"/>
</dbReference>
<evidence type="ECO:0000313" key="6">
    <source>
        <dbReference type="EMBL" id="ECU8570387.1"/>
    </source>
</evidence>
<dbReference type="RefSeq" id="WP_000356948.1">
    <property type="nucleotide sequence ID" value="NZ_CALNWE010000024.1"/>
</dbReference>
<evidence type="ECO:0000313" key="13">
    <source>
        <dbReference type="EMBL" id="EDH0102008.1"/>
    </source>
</evidence>
<evidence type="ECO:0000313" key="20">
    <source>
        <dbReference type="EMBL" id="EDI2399911.1"/>
    </source>
</evidence>
<reference evidence="8" key="6">
    <citation type="submission" date="2018-07" db="EMBL/GenBank/DDBJ databases">
        <authorList>
            <consortium name="PulseNet: The National Subtyping Network for Foodborne Disease Surveillance"/>
            <person name="Tarr C.L."/>
            <person name="Trees E."/>
            <person name="Katz L.S."/>
            <person name="Carleton-Romer H.A."/>
            <person name="Stroika S."/>
            <person name="Kucerova Z."/>
            <person name="Roache K.F."/>
            <person name="Sabol A.L."/>
            <person name="Besser J."/>
            <person name="Gerner-Smidt P."/>
        </authorList>
    </citation>
    <scope>NUCLEOTIDE SEQUENCE</scope>
    <source>
        <strain evidence="21">2017K-0403</strain>
        <strain evidence="22">2017K-0405</strain>
        <strain evidence="9">PNUSAS000634</strain>
        <strain evidence="8">PNUSAS000994</strain>
        <strain evidence="20">PNUSAS004539</strain>
        <strain evidence="13">PNUSAS006512</strain>
        <strain evidence="12">PNUSAS007861</strain>
        <strain evidence="11">PNUSAS007887</strain>
        <strain evidence="6">PNUSAS008550</strain>
        <strain evidence="14">PNUSAS011299</strain>
        <strain evidence="15">PNUSAS013024</strain>
        <strain evidence="17">PNUSAS013162</strain>
        <strain evidence="18">PNUSAS013394</strain>
        <strain evidence="16">PNUSAS013567</strain>
    </source>
</reference>
<dbReference type="EMBL" id="AAMGCT010000021">
    <property type="protein sequence ID" value="EDH0272756.1"/>
    <property type="molecule type" value="Genomic_DNA"/>
</dbReference>
<evidence type="ECO:0000313" key="11">
    <source>
        <dbReference type="EMBL" id="EDF3617506.1"/>
    </source>
</evidence>
<dbReference type="EMBL" id="AAMGBI010000035">
    <property type="protein sequence ID" value="EDH0102008.1"/>
    <property type="molecule type" value="Genomic_DNA"/>
</dbReference>
<dbReference type="EMBL" id="AAGJWK010000025">
    <property type="protein sequence ID" value="EBO8654126.1"/>
    <property type="molecule type" value="Genomic_DNA"/>
</dbReference>
<dbReference type="EMBL" id="AAKYZT010000037">
    <property type="protein sequence ID" value="ECX1397832.1"/>
    <property type="molecule type" value="Genomic_DNA"/>
</dbReference>